<keyword evidence="4" id="KW-0479">Metal-binding</keyword>
<dbReference type="PANTHER" id="PTHR34047:SF8">
    <property type="entry name" value="PROTEIN YKFC"/>
    <property type="match status" value="1"/>
</dbReference>
<dbReference type="RefSeq" id="WP_388036075.1">
    <property type="nucleotide sequence ID" value="NZ_JBHUEK010000008.1"/>
</dbReference>
<dbReference type="EMBL" id="JBHUEK010000008">
    <property type="protein sequence ID" value="MFD1778207.1"/>
    <property type="molecule type" value="Genomic_DNA"/>
</dbReference>
<dbReference type="PROSITE" id="PS50878">
    <property type="entry name" value="RT_POL"/>
    <property type="match status" value="1"/>
</dbReference>
<dbReference type="Pfam" id="PF08388">
    <property type="entry name" value="GIIM"/>
    <property type="match status" value="1"/>
</dbReference>
<dbReference type="InterPro" id="IPR000123">
    <property type="entry name" value="Reverse_transcriptase_msDNA"/>
</dbReference>
<evidence type="ECO:0000256" key="1">
    <source>
        <dbReference type="ARBA" id="ARBA00012493"/>
    </source>
</evidence>
<keyword evidence="2 12" id="KW-0808">Transferase</keyword>
<organism evidence="12 13">
    <name type="scientific">Fredinandcohnia salidurans</name>
    <dbReference type="NCBI Taxonomy" id="2595041"/>
    <lineage>
        <taxon>Bacteria</taxon>
        <taxon>Bacillati</taxon>
        <taxon>Bacillota</taxon>
        <taxon>Bacilli</taxon>
        <taxon>Bacillales</taxon>
        <taxon>Bacillaceae</taxon>
        <taxon>Fredinandcohnia</taxon>
    </lineage>
</organism>
<evidence type="ECO:0000256" key="8">
    <source>
        <dbReference type="ARBA" id="ARBA00034120"/>
    </source>
</evidence>
<dbReference type="PRINTS" id="PR00866">
    <property type="entry name" value="RNADNAPOLMS"/>
</dbReference>
<evidence type="ECO:0000256" key="3">
    <source>
        <dbReference type="ARBA" id="ARBA00022695"/>
    </source>
</evidence>
<evidence type="ECO:0000313" key="13">
    <source>
        <dbReference type="Proteomes" id="UP001597227"/>
    </source>
</evidence>
<comment type="catalytic activity">
    <reaction evidence="9">
        <text>DNA(n) + a 2'-deoxyribonucleoside 5'-triphosphate = DNA(n+1) + diphosphate</text>
        <dbReference type="Rhea" id="RHEA:22508"/>
        <dbReference type="Rhea" id="RHEA-COMP:17339"/>
        <dbReference type="Rhea" id="RHEA-COMP:17340"/>
        <dbReference type="ChEBI" id="CHEBI:33019"/>
        <dbReference type="ChEBI" id="CHEBI:61560"/>
        <dbReference type="ChEBI" id="CHEBI:173112"/>
        <dbReference type="EC" id="2.7.7.49"/>
    </reaction>
</comment>
<dbReference type="InterPro" id="IPR030931">
    <property type="entry name" value="Group_II_RT_mat"/>
</dbReference>
<keyword evidence="5" id="KW-0460">Magnesium</keyword>
<dbReference type="InterPro" id="IPR043502">
    <property type="entry name" value="DNA/RNA_pol_sf"/>
</dbReference>
<accession>A0ABW4MLK5</accession>
<dbReference type="InterPro" id="IPR013597">
    <property type="entry name" value="Mat_intron_G2"/>
</dbReference>
<evidence type="ECO:0000256" key="5">
    <source>
        <dbReference type="ARBA" id="ARBA00022842"/>
    </source>
</evidence>
<comment type="similarity">
    <text evidence="8">Belongs to the bacterial reverse transcriptase family.</text>
</comment>
<evidence type="ECO:0000256" key="6">
    <source>
        <dbReference type="ARBA" id="ARBA00022918"/>
    </source>
</evidence>
<dbReference type="NCBIfam" id="TIGR04416">
    <property type="entry name" value="group_II_RT_mat"/>
    <property type="match status" value="1"/>
</dbReference>
<evidence type="ECO:0000256" key="4">
    <source>
        <dbReference type="ARBA" id="ARBA00022723"/>
    </source>
</evidence>
<proteinExistence type="inferred from homology"/>
<dbReference type="InterPro" id="IPR051083">
    <property type="entry name" value="GrpII_Intron_Splice-Mob/Def"/>
</dbReference>
<dbReference type="Proteomes" id="UP001597227">
    <property type="component" value="Unassembled WGS sequence"/>
</dbReference>
<keyword evidence="3 12" id="KW-0548">Nucleotidyltransferase</keyword>
<evidence type="ECO:0000256" key="9">
    <source>
        <dbReference type="ARBA" id="ARBA00048173"/>
    </source>
</evidence>
<keyword evidence="13" id="KW-1185">Reference proteome</keyword>
<evidence type="ECO:0000256" key="2">
    <source>
        <dbReference type="ARBA" id="ARBA00022679"/>
    </source>
</evidence>
<sequence length="461" mass="53602">MHRPQKTSKDGSSQTNRLETEKYVKACSPDLNEIGRQDGIELIDKVIDSNNLFRACEKVKANKGAPGIDGMTVDELHSHVSKFLIPLKRKLKDGTYKPLPVKRVEIPKEDGSKRKLGIPCVRDRMVQQAIYQVIGGIIDPHFSELSFGFRPNRNQHQAIRQSIKYYEQGYRVVVDCDLKSYFDTINHQKLMEYLKVFIQDKVILKLIWKFLKSGILEDGLTKPTEFGAPQGGVLSPILSNVYLNQLDKELGKRGHKFVRFADDFCVYVKSERAGFRVLESITKFLEKELKLTVNRTKSKVGSPTKLKFLGFCIHSTSKGVGCRPHQSAKKRFKSKLNNLTKRNRPGKFEDIAKEVNQVTVGWINYYGIGFMKRFIQDTAKWLNHRLRQVIWKRWKKIKTKYCQLRRLGIKHEEAWKVANSRKGYWRVSRSETLQKAIKIKTLTKWGLKDLNQLYERRYLSY</sequence>
<dbReference type="InterPro" id="IPR043128">
    <property type="entry name" value="Rev_trsase/Diguanyl_cyclase"/>
</dbReference>
<dbReference type="SUPFAM" id="SSF56672">
    <property type="entry name" value="DNA/RNA polymerases"/>
    <property type="match status" value="1"/>
</dbReference>
<feature type="region of interest" description="Disordered" evidence="10">
    <location>
        <begin position="1"/>
        <end position="21"/>
    </location>
</feature>
<dbReference type="Pfam" id="PF00078">
    <property type="entry name" value="RVT_1"/>
    <property type="match status" value="1"/>
</dbReference>
<dbReference type="PANTHER" id="PTHR34047">
    <property type="entry name" value="NUCLEAR INTRON MATURASE 1, MITOCHONDRIAL-RELATED"/>
    <property type="match status" value="1"/>
</dbReference>
<evidence type="ECO:0000256" key="10">
    <source>
        <dbReference type="SAM" id="MobiDB-lite"/>
    </source>
</evidence>
<evidence type="ECO:0000256" key="7">
    <source>
        <dbReference type="ARBA" id="ARBA00023118"/>
    </source>
</evidence>
<dbReference type="GO" id="GO:0003964">
    <property type="term" value="F:RNA-directed DNA polymerase activity"/>
    <property type="evidence" value="ECO:0007669"/>
    <property type="project" value="UniProtKB-KW"/>
</dbReference>
<dbReference type="CDD" id="cd01651">
    <property type="entry name" value="RT_G2_intron"/>
    <property type="match status" value="1"/>
</dbReference>
<keyword evidence="7" id="KW-0051">Antiviral defense</keyword>
<dbReference type="EC" id="2.7.7.49" evidence="1"/>
<keyword evidence="6 12" id="KW-0695">RNA-directed DNA polymerase</keyword>
<dbReference type="Gene3D" id="3.30.70.270">
    <property type="match status" value="1"/>
</dbReference>
<evidence type="ECO:0000259" key="11">
    <source>
        <dbReference type="PROSITE" id="PS50878"/>
    </source>
</evidence>
<reference evidence="13" key="1">
    <citation type="journal article" date="2019" name="Int. J. Syst. Evol. Microbiol.">
        <title>The Global Catalogue of Microorganisms (GCM) 10K type strain sequencing project: providing services to taxonomists for standard genome sequencing and annotation.</title>
        <authorList>
            <consortium name="The Broad Institute Genomics Platform"/>
            <consortium name="The Broad Institute Genome Sequencing Center for Infectious Disease"/>
            <person name="Wu L."/>
            <person name="Ma J."/>
        </authorList>
    </citation>
    <scope>NUCLEOTIDE SEQUENCE [LARGE SCALE GENOMIC DNA]</scope>
    <source>
        <strain evidence="13">CCUG 15531</strain>
    </source>
</reference>
<name>A0ABW4MLK5_9BACI</name>
<comment type="caution">
    <text evidence="12">The sequence shown here is derived from an EMBL/GenBank/DDBJ whole genome shotgun (WGS) entry which is preliminary data.</text>
</comment>
<gene>
    <name evidence="12" type="primary">ltrA</name>
    <name evidence="12" type="ORF">ACFSFW_05965</name>
</gene>
<feature type="domain" description="Reverse transcriptase" evidence="11">
    <location>
        <begin position="87"/>
        <end position="313"/>
    </location>
</feature>
<dbReference type="InterPro" id="IPR000477">
    <property type="entry name" value="RT_dom"/>
</dbReference>
<evidence type="ECO:0000313" key="12">
    <source>
        <dbReference type="EMBL" id="MFD1778207.1"/>
    </source>
</evidence>
<protein>
    <recommendedName>
        <fullName evidence="1">RNA-directed DNA polymerase</fullName>
        <ecNumber evidence="1">2.7.7.49</ecNumber>
    </recommendedName>
</protein>